<keyword evidence="3" id="KW-1133">Transmembrane helix</keyword>
<dbReference type="AlphaFoldDB" id="A0A2S9ITF3"/>
<evidence type="ECO:0000256" key="3">
    <source>
        <dbReference type="SAM" id="Phobius"/>
    </source>
</evidence>
<feature type="transmembrane region" description="Helical" evidence="3">
    <location>
        <begin position="103"/>
        <end position="128"/>
    </location>
</feature>
<evidence type="ECO:0000256" key="1">
    <source>
        <dbReference type="ARBA" id="ARBA00004141"/>
    </source>
</evidence>
<comment type="caution">
    <text evidence="4">The sequence shown here is derived from an EMBL/GenBank/DDBJ whole genome shotgun (WGS) entry which is preliminary data.</text>
</comment>
<comment type="subcellular location">
    <subcellularLocation>
        <location evidence="1">Membrane</location>
        <topology evidence="1">Multi-pass membrane protein</topology>
    </subcellularLocation>
</comment>
<feature type="transmembrane region" description="Helical" evidence="3">
    <location>
        <begin position="70"/>
        <end position="91"/>
    </location>
</feature>
<dbReference type="Proteomes" id="UP000239434">
    <property type="component" value="Unassembled WGS sequence"/>
</dbReference>
<dbReference type="Pfam" id="PF04956">
    <property type="entry name" value="TrbC"/>
    <property type="match status" value="1"/>
</dbReference>
<keyword evidence="3" id="KW-0812">Transmembrane</keyword>
<keyword evidence="3" id="KW-0472">Membrane</keyword>
<proteinExistence type="predicted"/>
<dbReference type="EMBL" id="PVBR01000005">
    <property type="protein sequence ID" value="PRD43814.1"/>
    <property type="molecule type" value="Genomic_DNA"/>
</dbReference>
<reference evidence="4 5" key="1">
    <citation type="submission" date="2018-02" db="EMBL/GenBank/DDBJ databases">
        <title>The draft genome of Phyllobacterium sp. 1N-3.</title>
        <authorList>
            <person name="Liu L."/>
            <person name="Li L."/>
            <person name="Zhang X."/>
            <person name="Wang T."/>
            <person name="Liang L."/>
        </authorList>
    </citation>
    <scope>NUCLEOTIDE SEQUENCE [LARGE SCALE GENOMIC DNA]</scope>
    <source>
        <strain evidence="4 5">1N-3</strain>
    </source>
</reference>
<evidence type="ECO:0000313" key="4">
    <source>
        <dbReference type="EMBL" id="PRD43814.1"/>
    </source>
</evidence>
<keyword evidence="5" id="KW-1185">Reference proteome</keyword>
<feature type="compositionally biased region" description="Polar residues" evidence="2">
    <location>
        <begin position="18"/>
        <end position="35"/>
    </location>
</feature>
<protein>
    <recommendedName>
        <fullName evidence="6">VIRB2 type IV secretion</fullName>
    </recommendedName>
</protein>
<organism evidence="4 5">
    <name type="scientific">Phyllobacterium phragmitis</name>
    <dbReference type="NCBI Taxonomy" id="2670329"/>
    <lineage>
        <taxon>Bacteria</taxon>
        <taxon>Pseudomonadati</taxon>
        <taxon>Pseudomonadota</taxon>
        <taxon>Alphaproteobacteria</taxon>
        <taxon>Hyphomicrobiales</taxon>
        <taxon>Phyllobacteriaceae</taxon>
        <taxon>Phyllobacterium</taxon>
    </lineage>
</organism>
<evidence type="ECO:0008006" key="6">
    <source>
        <dbReference type="Google" id="ProtNLM"/>
    </source>
</evidence>
<dbReference type="GO" id="GO:0016020">
    <property type="term" value="C:membrane"/>
    <property type="evidence" value="ECO:0007669"/>
    <property type="project" value="UniProtKB-SubCell"/>
</dbReference>
<name>A0A2S9ITF3_9HYPH</name>
<sequence length="165" mass="17718">MPVLPISTRSAEFPSSARPRTTSSKFSTAGSFRQSPLRQIRQFPNRSIPRTEKRQQMPGKTVMLSKWSKFVLKLAAASAIGLLLQSANSFAQSTGSTPIDSVLTWIIGTLEGGIAKSFAIIAVSFLGFMAMTGRLSWQLAGSIIIGIALVFGAEKLVIAVRDTVS</sequence>
<evidence type="ECO:0000313" key="5">
    <source>
        <dbReference type="Proteomes" id="UP000239434"/>
    </source>
</evidence>
<evidence type="ECO:0000256" key="2">
    <source>
        <dbReference type="SAM" id="MobiDB-lite"/>
    </source>
</evidence>
<dbReference type="InterPro" id="IPR007039">
    <property type="entry name" value="TrbC/VirB2"/>
</dbReference>
<accession>A0A2S9ITF3</accession>
<feature type="transmembrane region" description="Helical" evidence="3">
    <location>
        <begin position="135"/>
        <end position="153"/>
    </location>
</feature>
<gene>
    <name evidence="4" type="ORF">C5748_08055</name>
</gene>
<feature type="region of interest" description="Disordered" evidence="2">
    <location>
        <begin position="1"/>
        <end position="35"/>
    </location>
</feature>